<evidence type="ECO:0000313" key="3">
    <source>
        <dbReference type="Proteomes" id="UP000823821"/>
    </source>
</evidence>
<proteinExistence type="predicted"/>
<reference evidence="2" key="2">
    <citation type="submission" date="2021-04" db="EMBL/GenBank/DDBJ databases">
        <authorList>
            <person name="Gilroy R."/>
        </authorList>
    </citation>
    <scope>NUCLEOTIDE SEQUENCE</scope>
    <source>
        <strain evidence="2">5032</strain>
    </source>
</reference>
<gene>
    <name evidence="2" type="ORF">H9784_10235</name>
</gene>
<feature type="signal peptide" evidence="1">
    <location>
        <begin position="1"/>
        <end position="22"/>
    </location>
</feature>
<accession>A0A9D2HQY6</accession>
<dbReference type="Proteomes" id="UP000823821">
    <property type="component" value="Unassembled WGS sequence"/>
</dbReference>
<dbReference type="SUPFAM" id="SSF53850">
    <property type="entry name" value="Periplasmic binding protein-like II"/>
    <property type="match status" value="1"/>
</dbReference>
<comment type="caution">
    <text evidence="2">The sequence shown here is derived from an EMBL/GenBank/DDBJ whole genome shotgun (WGS) entry which is preliminary data.</text>
</comment>
<dbReference type="PANTHER" id="PTHR30024">
    <property type="entry name" value="ALIPHATIC SULFONATES-BINDING PROTEIN-RELATED"/>
    <property type="match status" value="1"/>
</dbReference>
<organism evidence="2 3">
    <name type="scientific">Candidatus Desulfovibrio intestinavium</name>
    <dbReference type="NCBI Taxonomy" id="2838534"/>
    <lineage>
        <taxon>Bacteria</taxon>
        <taxon>Pseudomonadati</taxon>
        <taxon>Thermodesulfobacteriota</taxon>
        <taxon>Desulfovibrionia</taxon>
        <taxon>Desulfovibrionales</taxon>
        <taxon>Desulfovibrionaceae</taxon>
        <taxon>Desulfovibrio</taxon>
    </lineage>
</organism>
<protein>
    <submittedName>
        <fullName evidence="2">ABC transporter substrate-binding protein</fullName>
    </submittedName>
</protein>
<reference evidence="2" key="1">
    <citation type="journal article" date="2021" name="PeerJ">
        <title>Extensive microbial diversity within the chicken gut microbiome revealed by metagenomics and culture.</title>
        <authorList>
            <person name="Gilroy R."/>
            <person name="Ravi A."/>
            <person name="Getino M."/>
            <person name="Pursley I."/>
            <person name="Horton D.L."/>
            <person name="Alikhan N.F."/>
            <person name="Baker D."/>
            <person name="Gharbi K."/>
            <person name="Hall N."/>
            <person name="Watson M."/>
            <person name="Adriaenssens E.M."/>
            <person name="Foster-Nyarko E."/>
            <person name="Jarju S."/>
            <person name="Secka A."/>
            <person name="Antonio M."/>
            <person name="Oren A."/>
            <person name="Chaudhuri R.R."/>
            <person name="La Ragione R."/>
            <person name="Hildebrand F."/>
            <person name="Pallen M.J."/>
        </authorList>
    </citation>
    <scope>NUCLEOTIDE SEQUENCE</scope>
    <source>
        <strain evidence="2">5032</strain>
    </source>
</reference>
<dbReference type="Pfam" id="PF13379">
    <property type="entry name" value="NMT1_2"/>
    <property type="match status" value="1"/>
</dbReference>
<evidence type="ECO:0000313" key="2">
    <source>
        <dbReference type="EMBL" id="HJA79923.1"/>
    </source>
</evidence>
<dbReference type="Gene3D" id="3.40.190.10">
    <property type="entry name" value="Periplasmic binding protein-like II"/>
    <property type="match status" value="1"/>
</dbReference>
<feature type="chain" id="PRO_5039500576" evidence="1">
    <location>
        <begin position="23"/>
        <end position="350"/>
    </location>
</feature>
<name>A0A9D2HQY6_9BACT</name>
<dbReference type="EMBL" id="DWZD01000053">
    <property type="protein sequence ID" value="HJA79923.1"/>
    <property type="molecule type" value="Genomic_DNA"/>
</dbReference>
<dbReference type="AlphaFoldDB" id="A0A9D2HQY6"/>
<sequence length="350" mass="39367">MRIRLALPLTLLFALLAAPVHAEIALKTAWLGEHEAFVAWYAKKMGWDREAGLSLTMLQFGSGDKIMSSQKEHDWAIAACGAVPVVMSPLKDNVYIIGLANTETEANAIYAREGDPIMQAKGVNPRFPDVFGSAESVRGKTILCPVNTSAHYLLDRWLTILGLTEKDITLSNVLPGPAVDMMGKDFGDAAALWWPANARAERVGLREAASSGACGVEHPIVLIVKRDFARQHPDQVTMFLRLYLRTVAEMQRMGHDALLDQYRIFALQWYKQDMSREDILEDLRLHPLYNLDQQMALFEDAEKGLPAWIRQIADFYSRTGALSDKEREELGSLQFLNPHYLKAVWMTRPQ</sequence>
<evidence type="ECO:0000256" key="1">
    <source>
        <dbReference type="SAM" id="SignalP"/>
    </source>
</evidence>
<keyword evidence="1" id="KW-0732">Signal</keyword>